<comment type="similarity">
    <text evidence="1">Belongs to the leucine-binding protein family.</text>
</comment>
<dbReference type="Gene3D" id="3.40.50.2300">
    <property type="match status" value="2"/>
</dbReference>
<dbReference type="Pfam" id="PF13458">
    <property type="entry name" value="Peripla_BP_6"/>
    <property type="match status" value="1"/>
</dbReference>
<dbReference type="PROSITE" id="PS51257">
    <property type="entry name" value="PROKAR_LIPOPROTEIN"/>
    <property type="match status" value="1"/>
</dbReference>
<name>A0ABT1ZUF1_9BURK</name>
<evidence type="ECO:0000256" key="2">
    <source>
        <dbReference type="ARBA" id="ARBA00022729"/>
    </source>
</evidence>
<protein>
    <submittedName>
        <fullName evidence="4">ABC transporter substrate-binding protein</fullName>
    </submittedName>
</protein>
<dbReference type="Proteomes" id="UP001204151">
    <property type="component" value="Unassembled WGS sequence"/>
</dbReference>
<keyword evidence="2" id="KW-0732">Signal</keyword>
<dbReference type="SUPFAM" id="SSF53822">
    <property type="entry name" value="Periplasmic binding protein-like I"/>
    <property type="match status" value="1"/>
</dbReference>
<evidence type="ECO:0000256" key="1">
    <source>
        <dbReference type="ARBA" id="ARBA00010062"/>
    </source>
</evidence>
<dbReference type="InterPro" id="IPR028082">
    <property type="entry name" value="Peripla_BP_I"/>
</dbReference>
<reference evidence="4 5" key="1">
    <citation type="submission" date="2022-08" db="EMBL/GenBank/DDBJ databases">
        <title>Reclassification of Massilia species as members of the genera Telluria, Duganella, Pseudoduganella, Mokoshia gen. nov. and Zemynaea gen. nov. using orthogonal and non-orthogonal genome-based approaches.</title>
        <authorList>
            <person name="Bowman J.P."/>
        </authorList>
    </citation>
    <scope>NUCLEOTIDE SEQUENCE [LARGE SCALE GENOMIC DNA]</scope>
    <source>
        <strain evidence="4 5">JCM 31316</strain>
    </source>
</reference>
<evidence type="ECO:0000313" key="4">
    <source>
        <dbReference type="EMBL" id="MCS0583567.1"/>
    </source>
</evidence>
<dbReference type="PANTHER" id="PTHR30483">
    <property type="entry name" value="LEUCINE-SPECIFIC-BINDING PROTEIN"/>
    <property type="match status" value="1"/>
</dbReference>
<dbReference type="EMBL" id="JANUGW010000014">
    <property type="protein sequence ID" value="MCS0583567.1"/>
    <property type="molecule type" value="Genomic_DNA"/>
</dbReference>
<dbReference type="InterPro" id="IPR028081">
    <property type="entry name" value="Leu-bd"/>
</dbReference>
<dbReference type="InterPro" id="IPR051010">
    <property type="entry name" value="BCAA_transport"/>
</dbReference>
<dbReference type="RefSeq" id="WP_258818152.1">
    <property type="nucleotide sequence ID" value="NZ_JANUGW010000014.1"/>
</dbReference>
<keyword evidence="5" id="KW-1185">Reference proteome</keyword>
<evidence type="ECO:0000259" key="3">
    <source>
        <dbReference type="Pfam" id="PF13458"/>
    </source>
</evidence>
<feature type="domain" description="Leucine-binding protein" evidence="3">
    <location>
        <begin position="37"/>
        <end position="373"/>
    </location>
</feature>
<organism evidence="4 5">
    <name type="scientific">Massilia pinisoli</name>
    <dbReference type="NCBI Taxonomy" id="1772194"/>
    <lineage>
        <taxon>Bacteria</taxon>
        <taxon>Pseudomonadati</taxon>
        <taxon>Pseudomonadota</taxon>
        <taxon>Betaproteobacteria</taxon>
        <taxon>Burkholderiales</taxon>
        <taxon>Oxalobacteraceae</taxon>
        <taxon>Telluria group</taxon>
        <taxon>Massilia</taxon>
    </lineage>
</organism>
<dbReference type="CDD" id="cd06344">
    <property type="entry name" value="PBP1_ABC_HAAT-like"/>
    <property type="match status" value="1"/>
</dbReference>
<evidence type="ECO:0000313" key="5">
    <source>
        <dbReference type="Proteomes" id="UP001204151"/>
    </source>
</evidence>
<comment type="caution">
    <text evidence="4">The sequence shown here is derived from an EMBL/GenBank/DDBJ whole genome shotgun (WGS) entry which is preliminary data.</text>
</comment>
<gene>
    <name evidence="4" type="ORF">NX784_18405</name>
</gene>
<accession>A0ABT1ZUF1</accession>
<proteinExistence type="inferred from homology"/>
<sequence>MRNWAFGLLLALTLAACDTRSIAQRRAEHLDQAAGDITVAVAWPLNGGKATLVNGITLATDEINSKGGVFSGRKVKLLLKDDEGALSTGRLVAQEIADNIDISAVIGHLNSYITEPAAKIYERAGLLLITPGASGQKITEHGGKLIFRNLPNNSEQGRQIADWAAAQGYHNIAIYYIKNDDGVDLANYFEQRADDIGLSIVDRRSYDAKARDHESIMADWAHYFKLDAVFLVGSFPDSADILRAAQSAGLKVPIFGGAGLDSPDLIRLGKSNAEGVVVFTLFNPNDNRENVQSFTQRYADKYGMVPDSAAAQGYDAMKLLAYAMRSAHSTDPAKVGTVLHSTKNWQGVTGAQTFDAKGDVVAKRLVMAVVKDGRFFYPAPMPAVEISRDKRSAQLLPSPHGANRTN</sequence>
<dbReference type="PANTHER" id="PTHR30483:SF6">
    <property type="entry name" value="PERIPLASMIC BINDING PROTEIN OF ABC TRANSPORTER FOR NATURAL AMINO ACIDS"/>
    <property type="match status" value="1"/>
</dbReference>